<evidence type="ECO:0000313" key="1">
    <source>
        <dbReference type="EMBL" id="VGO20521.1"/>
    </source>
</evidence>
<accession>A0A6C2UMM3</accession>
<dbReference type="Gene3D" id="1.10.260.40">
    <property type="entry name" value="lambda repressor-like DNA-binding domains"/>
    <property type="match status" value="1"/>
</dbReference>
<evidence type="ECO:0008006" key="3">
    <source>
        <dbReference type="Google" id="ProtNLM"/>
    </source>
</evidence>
<dbReference type="AlphaFoldDB" id="A0A6C2UMM3"/>
<sequence length="223" mass="23129">MQQTSLNIGSIGQQLESARHAKGVTVSEAGRATKILSKFIEAMEADDFGALSAPVYARSFIKMYAQYLGLDARPLVEEYATQHDTSTSKPKLPEEVRQHLAKADQIPAEANGASTAPPNGARKKIFSPAASAPSNGAGKKVFSDVNEAIVRLSGAGGGLKAAVAGGAGLVLLVIILFSVTQCADEDSEVPASSGAALVERAVISDSAPDVYLVKPGVVEVDKH</sequence>
<dbReference type="RefSeq" id="WP_136061925.1">
    <property type="nucleotide sequence ID" value="NZ_CAAHFH010000001.1"/>
</dbReference>
<dbReference type="PANTHER" id="PTHR34475:SF1">
    <property type="entry name" value="CYTOSKELETON PROTEIN RODZ"/>
    <property type="match status" value="1"/>
</dbReference>
<organism evidence="1 2">
    <name type="scientific">Pontiella sulfatireligans</name>
    <dbReference type="NCBI Taxonomy" id="2750658"/>
    <lineage>
        <taxon>Bacteria</taxon>
        <taxon>Pseudomonadati</taxon>
        <taxon>Kiritimatiellota</taxon>
        <taxon>Kiritimatiellia</taxon>
        <taxon>Kiritimatiellales</taxon>
        <taxon>Pontiellaceae</taxon>
        <taxon>Pontiella</taxon>
    </lineage>
</organism>
<protein>
    <recommendedName>
        <fullName evidence="3">Cytoskeleton protein RodZ</fullName>
    </recommendedName>
</protein>
<dbReference type="GO" id="GO:0003677">
    <property type="term" value="F:DNA binding"/>
    <property type="evidence" value="ECO:0007669"/>
    <property type="project" value="InterPro"/>
</dbReference>
<dbReference type="InterPro" id="IPR050400">
    <property type="entry name" value="Bact_Cytoskel_RodZ"/>
</dbReference>
<dbReference type="EMBL" id="CAAHFH010000001">
    <property type="protein sequence ID" value="VGO20521.1"/>
    <property type="molecule type" value="Genomic_DNA"/>
</dbReference>
<reference evidence="1 2" key="1">
    <citation type="submission" date="2019-04" db="EMBL/GenBank/DDBJ databases">
        <authorList>
            <person name="Van Vliet M D."/>
        </authorList>
    </citation>
    <scope>NUCLEOTIDE SEQUENCE [LARGE SCALE GENOMIC DNA]</scope>
    <source>
        <strain evidence="1 2">F21</strain>
    </source>
</reference>
<dbReference type="InterPro" id="IPR010982">
    <property type="entry name" value="Lambda_DNA-bd_dom_sf"/>
</dbReference>
<dbReference type="Proteomes" id="UP000346198">
    <property type="component" value="Unassembled WGS sequence"/>
</dbReference>
<dbReference type="PANTHER" id="PTHR34475">
    <property type="match status" value="1"/>
</dbReference>
<keyword evidence="2" id="KW-1185">Reference proteome</keyword>
<dbReference type="Pfam" id="PF13413">
    <property type="entry name" value="HTH_25"/>
    <property type="match status" value="1"/>
</dbReference>
<proteinExistence type="predicted"/>
<gene>
    <name evidence="1" type="ORF">SCARR_02584</name>
</gene>
<evidence type="ECO:0000313" key="2">
    <source>
        <dbReference type="Proteomes" id="UP000346198"/>
    </source>
</evidence>
<name>A0A6C2UMM3_9BACT</name>